<dbReference type="GO" id="GO:0140933">
    <property type="term" value="F:5'-(N(7)-methylguanosine 5'-triphospho)-[mRNA] hydrolase activity"/>
    <property type="evidence" value="ECO:0007669"/>
    <property type="project" value="UniProtKB-EC"/>
</dbReference>
<dbReference type="GO" id="GO:0019677">
    <property type="term" value="P:NAD+ catabolic process"/>
    <property type="evidence" value="ECO:0000318"/>
    <property type="project" value="GO_Central"/>
</dbReference>
<comment type="function">
    <text evidence="10">Acts as a decapping enzyme capable of hydrolyzing monomethylated capped RNAs (in vitro). Hydrolyzes monomethylated capped RNA after alpha and beta phosphates to form N(7)-methyl-GDP. Shows low activity towards unmethylated capped RNA.</text>
</comment>
<dbReference type="HOGENOM" id="CLU_061877_0_0_1"/>
<dbReference type="EMBL" id="DS469775">
    <property type="protein sequence ID" value="EDO33399.1"/>
    <property type="molecule type" value="Genomic_DNA"/>
</dbReference>
<evidence type="ECO:0000313" key="16">
    <source>
        <dbReference type="Proteomes" id="UP000001593"/>
    </source>
</evidence>
<protein>
    <recommendedName>
        <fullName evidence="11">m7GpppN-mRNA hydrolase NUDT17</fullName>
        <ecNumber evidence="8">3.6.1.62</ecNumber>
    </recommendedName>
    <alternativeName>
        <fullName evidence="12">Nucleoside diphosphate-linked moiety X motif 17</fullName>
    </alternativeName>
</protein>
<evidence type="ECO:0000256" key="13">
    <source>
        <dbReference type="RuleBase" id="RU003476"/>
    </source>
</evidence>
<dbReference type="GO" id="GO:0005777">
    <property type="term" value="C:peroxisome"/>
    <property type="evidence" value="ECO:0000318"/>
    <property type="project" value="GO_Central"/>
</dbReference>
<keyword evidence="7" id="KW-0464">Manganese</keyword>
<evidence type="ECO:0000256" key="9">
    <source>
        <dbReference type="ARBA" id="ARBA00093205"/>
    </source>
</evidence>
<keyword evidence="5 13" id="KW-0378">Hydrolase</keyword>
<dbReference type="GO" id="GO:0035529">
    <property type="term" value="F:NADH pyrophosphatase activity"/>
    <property type="evidence" value="ECO:0000318"/>
    <property type="project" value="GO_Central"/>
</dbReference>
<dbReference type="InterPro" id="IPR033716">
    <property type="entry name" value="Nudt17_dom"/>
</dbReference>
<evidence type="ECO:0000256" key="7">
    <source>
        <dbReference type="ARBA" id="ARBA00023211"/>
    </source>
</evidence>
<dbReference type="eggNOG" id="ENOG502QWT5">
    <property type="taxonomic scope" value="Eukaryota"/>
</dbReference>
<dbReference type="InterPro" id="IPR020084">
    <property type="entry name" value="NUDIX_hydrolase_CS"/>
</dbReference>
<evidence type="ECO:0000256" key="2">
    <source>
        <dbReference type="ARBA" id="ARBA00001946"/>
    </source>
</evidence>
<dbReference type="Pfam" id="PF00293">
    <property type="entry name" value="NUDIX"/>
    <property type="match status" value="1"/>
</dbReference>
<gene>
    <name evidence="15" type="ORF">NEMVEDRAFT_v1g129748</name>
</gene>
<evidence type="ECO:0000259" key="14">
    <source>
        <dbReference type="PROSITE" id="PS51462"/>
    </source>
</evidence>
<dbReference type="OMA" id="AKEEWNM"/>
<dbReference type="Proteomes" id="UP000001593">
    <property type="component" value="Unassembled WGS sequence"/>
</dbReference>
<reference evidence="15 16" key="1">
    <citation type="journal article" date="2007" name="Science">
        <title>Sea anemone genome reveals ancestral eumetazoan gene repertoire and genomic organization.</title>
        <authorList>
            <person name="Putnam N.H."/>
            <person name="Srivastava M."/>
            <person name="Hellsten U."/>
            <person name="Dirks B."/>
            <person name="Chapman J."/>
            <person name="Salamov A."/>
            <person name="Terry A."/>
            <person name="Shapiro H."/>
            <person name="Lindquist E."/>
            <person name="Kapitonov V.V."/>
            <person name="Jurka J."/>
            <person name="Genikhovich G."/>
            <person name="Grigoriev I.V."/>
            <person name="Lucas S.M."/>
            <person name="Steele R.E."/>
            <person name="Finnerty J.R."/>
            <person name="Technau U."/>
            <person name="Martindale M.Q."/>
            <person name="Rokhsar D.S."/>
        </authorList>
    </citation>
    <scope>NUCLEOTIDE SEQUENCE [LARGE SCALE GENOMIC DNA]</scope>
    <source>
        <strain evidence="16">CH2 X CH6</strain>
    </source>
</reference>
<evidence type="ECO:0000256" key="1">
    <source>
        <dbReference type="ARBA" id="ARBA00001936"/>
    </source>
</evidence>
<evidence type="ECO:0000256" key="12">
    <source>
        <dbReference type="ARBA" id="ARBA00093663"/>
    </source>
</evidence>
<evidence type="ECO:0000256" key="3">
    <source>
        <dbReference type="ARBA" id="ARBA00005582"/>
    </source>
</evidence>
<dbReference type="InterPro" id="IPR020476">
    <property type="entry name" value="Nudix_hydrolase"/>
</dbReference>
<proteinExistence type="inferred from homology"/>
<comment type="catalytic activity">
    <reaction evidence="9">
        <text>a 5'-end (N(7)-methyl 5'-triphosphoguanosine)-ribonucleoside in mRNA + H2O = N(7)-methyl-GDP + a 5'-end phospho-ribonucleoside in mRNA + 2 H(+)</text>
        <dbReference type="Rhea" id="RHEA:67484"/>
        <dbReference type="Rhea" id="RHEA-COMP:15692"/>
        <dbReference type="Rhea" id="RHEA-COMP:17167"/>
        <dbReference type="ChEBI" id="CHEBI:15377"/>
        <dbReference type="ChEBI" id="CHEBI:15378"/>
        <dbReference type="ChEBI" id="CHEBI:63714"/>
        <dbReference type="ChEBI" id="CHEBI:138282"/>
        <dbReference type="ChEBI" id="CHEBI:156461"/>
        <dbReference type="EC" id="3.6.1.62"/>
    </reaction>
</comment>
<dbReference type="PANTHER" id="PTHR42904">
    <property type="entry name" value="NUDIX HYDROLASE, NUDC SUBFAMILY"/>
    <property type="match status" value="1"/>
</dbReference>
<evidence type="ECO:0000256" key="11">
    <source>
        <dbReference type="ARBA" id="ARBA00093621"/>
    </source>
</evidence>
<evidence type="ECO:0000256" key="8">
    <source>
        <dbReference type="ARBA" id="ARBA00026102"/>
    </source>
</evidence>
<accession>A7SSD4</accession>
<comment type="similarity">
    <text evidence="3 13">Belongs to the Nudix hydrolase family.</text>
</comment>
<dbReference type="SUPFAM" id="SSF55811">
    <property type="entry name" value="Nudix"/>
    <property type="match status" value="1"/>
</dbReference>
<dbReference type="EC" id="3.6.1.62" evidence="8"/>
<dbReference type="CDD" id="cd04694">
    <property type="entry name" value="NUDIX_Nudt17"/>
    <property type="match status" value="1"/>
</dbReference>
<dbReference type="FunFam" id="3.90.79.10:FF:000033">
    <property type="entry name" value="nucleoside diphosphate-linked moiety X motif 17 isoform X1"/>
    <property type="match status" value="1"/>
</dbReference>
<dbReference type="AlphaFoldDB" id="A7SSD4"/>
<feature type="non-terminal residue" evidence="15">
    <location>
        <position position="231"/>
    </location>
</feature>
<feature type="non-terminal residue" evidence="15">
    <location>
        <position position="1"/>
    </location>
</feature>
<dbReference type="PhylomeDB" id="A7SSD4"/>
<dbReference type="InParanoid" id="A7SSD4"/>
<evidence type="ECO:0000256" key="5">
    <source>
        <dbReference type="ARBA" id="ARBA00022801"/>
    </source>
</evidence>
<comment type="cofactor">
    <cofactor evidence="2">
        <name>Mg(2+)</name>
        <dbReference type="ChEBI" id="CHEBI:18420"/>
    </cofactor>
</comment>
<evidence type="ECO:0000256" key="10">
    <source>
        <dbReference type="ARBA" id="ARBA00093415"/>
    </source>
</evidence>
<name>A7SSD4_NEMVE</name>
<dbReference type="STRING" id="45351.A7SSD4"/>
<dbReference type="PROSITE" id="PS51462">
    <property type="entry name" value="NUDIX"/>
    <property type="match status" value="1"/>
</dbReference>
<keyword evidence="6" id="KW-0460">Magnesium</keyword>
<dbReference type="InterPro" id="IPR015797">
    <property type="entry name" value="NUDIX_hydrolase-like_dom_sf"/>
</dbReference>
<dbReference type="PANTHER" id="PTHR42904:SF1">
    <property type="entry name" value="NUCLEOSIDE DIPHOSPHATE-LINKED MOIETY X MOTIF 17"/>
    <property type="match status" value="1"/>
</dbReference>
<dbReference type="GO" id="GO:0046872">
    <property type="term" value="F:metal ion binding"/>
    <property type="evidence" value="ECO:0007669"/>
    <property type="project" value="UniProtKB-KW"/>
</dbReference>
<keyword evidence="16" id="KW-1185">Reference proteome</keyword>
<evidence type="ECO:0000256" key="4">
    <source>
        <dbReference type="ARBA" id="ARBA00022723"/>
    </source>
</evidence>
<dbReference type="Gene3D" id="3.90.79.10">
    <property type="entry name" value="Nucleoside Triphosphate Pyrophosphohydrolase"/>
    <property type="match status" value="1"/>
</dbReference>
<dbReference type="GO" id="GO:0006742">
    <property type="term" value="P:NADP+ catabolic process"/>
    <property type="evidence" value="ECO:0000318"/>
    <property type="project" value="GO_Central"/>
</dbReference>
<evidence type="ECO:0000313" key="15">
    <source>
        <dbReference type="EMBL" id="EDO33399.1"/>
    </source>
</evidence>
<comment type="cofactor">
    <cofactor evidence="1">
        <name>Mn(2+)</name>
        <dbReference type="ChEBI" id="CHEBI:29035"/>
    </cofactor>
</comment>
<dbReference type="InterPro" id="IPR050241">
    <property type="entry name" value="NAD-cap_RNA_hydrolase_NudC"/>
</dbReference>
<evidence type="ECO:0000256" key="6">
    <source>
        <dbReference type="ARBA" id="ARBA00022842"/>
    </source>
</evidence>
<dbReference type="PROSITE" id="PS00893">
    <property type="entry name" value="NUDIX_BOX"/>
    <property type="match status" value="1"/>
</dbReference>
<dbReference type="PRINTS" id="PR00502">
    <property type="entry name" value="NUDIXFAMILY"/>
</dbReference>
<dbReference type="InterPro" id="IPR000086">
    <property type="entry name" value="NUDIX_hydrolase_dom"/>
</dbReference>
<feature type="domain" description="Nudix hydrolase" evidence="14">
    <location>
        <begin position="27"/>
        <end position="175"/>
    </location>
</feature>
<organism evidence="15 16">
    <name type="scientific">Nematostella vectensis</name>
    <name type="common">Starlet sea anemone</name>
    <dbReference type="NCBI Taxonomy" id="45351"/>
    <lineage>
        <taxon>Eukaryota</taxon>
        <taxon>Metazoa</taxon>
        <taxon>Cnidaria</taxon>
        <taxon>Anthozoa</taxon>
        <taxon>Hexacorallia</taxon>
        <taxon>Actiniaria</taxon>
        <taxon>Edwardsiidae</taxon>
        <taxon>Nematostella</taxon>
    </lineage>
</organism>
<keyword evidence="4" id="KW-0479">Metal-binding</keyword>
<sequence length="231" mass="25814">QHPASCPCRFLTASDLVTMSESQNPKMQGVNVGVAVVLQSSDNQVLLTRRAEHMRTFPSVWVPPGGHLESGETLNQACLRELREETGLDFAENDLLISSLGLWESVYPPMLSMGLPNRHHIVVYLLAQCHEDSRVLQSRVKFCEHEVDAITWLDQYVVSDIASSDDYGHTKAIFHIILYCSALVKDKNSFIVNNLPLSTLMATLPPTSTAHDVERLSTGTKFALRQWLKVL</sequence>